<dbReference type="KEGG" id="gtt:GUITHDRAFT_109256"/>
<gene>
    <name evidence="3" type="ORF">GUITHDRAFT_109256</name>
</gene>
<dbReference type="eggNOG" id="ENOG502T15R">
    <property type="taxonomic scope" value="Eukaryota"/>
</dbReference>
<name>L1J8J1_GUITC</name>
<dbReference type="PaxDb" id="55529-EKX44831"/>
<reference evidence="4" key="3">
    <citation type="submission" date="2015-06" db="UniProtKB">
        <authorList>
            <consortium name="EnsemblProtists"/>
        </authorList>
    </citation>
    <scope>IDENTIFICATION</scope>
</reference>
<dbReference type="InterPro" id="IPR036291">
    <property type="entry name" value="NAD(P)-bd_dom_sf"/>
</dbReference>
<evidence type="ECO:0000313" key="3">
    <source>
        <dbReference type="EMBL" id="EKX44831.1"/>
    </source>
</evidence>
<keyword evidence="1" id="KW-1133">Transmembrane helix</keyword>
<evidence type="ECO:0000313" key="5">
    <source>
        <dbReference type="Proteomes" id="UP000011087"/>
    </source>
</evidence>
<feature type="domain" description="NAD-dependent epimerase/dehydratase" evidence="2">
    <location>
        <begin position="65"/>
        <end position="284"/>
    </location>
</feature>
<reference evidence="5" key="2">
    <citation type="submission" date="2012-11" db="EMBL/GenBank/DDBJ databases">
        <authorList>
            <person name="Kuo A."/>
            <person name="Curtis B.A."/>
            <person name="Tanifuji G."/>
            <person name="Burki F."/>
            <person name="Gruber A."/>
            <person name="Irimia M."/>
            <person name="Maruyama S."/>
            <person name="Arias M.C."/>
            <person name="Ball S.G."/>
            <person name="Gile G.H."/>
            <person name="Hirakawa Y."/>
            <person name="Hopkins J.F."/>
            <person name="Rensing S.A."/>
            <person name="Schmutz J."/>
            <person name="Symeonidi A."/>
            <person name="Elias M."/>
            <person name="Eveleigh R.J."/>
            <person name="Herman E.K."/>
            <person name="Klute M.J."/>
            <person name="Nakayama T."/>
            <person name="Obornik M."/>
            <person name="Reyes-Prieto A."/>
            <person name="Armbrust E.V."/>
            <person name="Aves S.J."/>
            <person name="Beiko R.G."/>
            <person name="Coutinho P."/>
            <person name="Dacks J.B."/>
            <person name="Durnford D.G."/>
            <person name="Fast N.M."/>
            <person name="Green B.R."/>
            <person name="Grisdale C."/>
            <person name="Hempe F."/>
            <person name="Henrissat B."/>
            <person name="Hoppner M.P."/>
            <person name="Ishida K.-I."/>
            <person name="Kim E."/>
            <person name="Koreny L."/>
            <person name="Kroth P.G."/>
            <person name="Liu Y."/>
            <person name="Malik S.-B."/>
            <person name="Maier U.G."/>
            <person name="McRose D."/>
            <person name="Mock T."/>
            <person name="Neilson J.A."/>
            <person name="Onodera N.T."/>
            <person name="Poole A.M."/>
            <person name="Pritham E.J."/>
            <person name="Richards T.A."/>
            <person name="Rocap G."/>
            <person name="Roy S.W."/>
            <person name="Sarai C."/>
            <person name="Schaack S."/>
            <person name="Shirato S."/>
            <person name="Slamovits C.H."/>
            <person name="Spencer D.F."/>
            <person name="Suzuki S."/>
            <person name="Worden A.Z."/>
            <person name="Zauner S."/>
            <person name="Barry K."/>
            <person name="Bell C."/>
            <person name="Bharti A.K."/>
            <person name="Crow J.A."/>
            <person name="Grimwood J."/>
            <person name="Kramer R."/>
            <person name="Lindquist E."/>
            <person name="Lucas S."/>
            <person name="Salamov A."/>
            <person name="McFadden G.I."/>
            <person name="Lane C.E."/>
            <person name="Keeling P.J."/>
            <person name="Gray M.W."/>
            <person name="Grigoriev I.V."/>
            <person name="Archibald J.M."/>
        </authorList>
    </citation>
    <scope>NUCLEOTIDE SEQUENCE</scope>
    <source>
        <strain evidence="5">CCMP2712</strain>
    </source>
</reference>
<dbReference type="SUPFAM" id="SSF51735">
    <property type="entry name" value="NAD(P)-binding Rossmann-fold domains"/>
    <property type="match status" value="1"/>
</dbReference>
<dbReference type="Proteomes" id="UP000011087">
    <property type="component" value="Unassembled WGS sequence"/>
</dbReference>
<protein>
    <recommendedName>
        <fullName evidence="2">NAD-dependent epimerase/dehydratase domain-containing protein</fullName>
    </recommendedName>
</protein>
<dbReference type="RefSeq" id="XP_005831811.1">
    <property type="nucleotide sequence ID" value="XM_005831754.1"/>
</dbReference>
<dbReference type="OrthoDB" id="429813at2759"/>
<accession>L1J8J1</accession>
<feature type="transmembrane region" description="Helical" evidence="1">
    <location>
        <begin position="362"/>
        <end position="381"/>
    </location>
</feature>
<evidence type="ECO:0000313" key="4">
    <source>
        <dbReference type="EnsemblProtists" id="EKX44831"/>
    </source>
</evidence>
<dbReference type="EMBL" id="JH993002">
    <property type="protein sequence ID" value="EKX44831.1"/>
    <property type="molecule type" value="Genomic_DNA"/>
</dbReference>
<dbReference type="PANTHER" id="PTHR48079:SF6">
    <property type="entry name" value="NAD(P)-BINDING DOMAIN-CONTAINING PROTEIN-RELATED"/>
    <property type="match status" value="1"/>
</dbReference>
<dbReference type="AlphaFoldDB" id="L1J8J1"/>
<keyword evidence="1" id="KW-0812">Transmembrane</keyword>
<dbReference type="GeneID" id="17301525"/>
<dbReference type="InterPro" id="IPR051783">
    <property type="entry name" value="NAD(P)-dependent_oxidoreduct"/>
</dbReference>
<dbReference type="GO" id="GO:0005737">
    <property type="term" value="C:cytoplasm"/>
    <property type="evidence" value="ECO:0007669"/>
    <property type="project" value="TreeGrafter"/>
</dbReference>
<keyword evidence="5" id="KW-1185">Reference proteome</keyword>
<dbReference type="PANTHER" id="PTHR48079">
    <property type="entry name" value="PROTEIN YEEZ"/>
    <property type="match status" value="1"/>
</dbReference>
<feature type="transmembrane region" description="Helical" evidence="1">
    <location>
        <begin position="332"/>
        <end position="355"/>
    </location>
</feature>
<dbReference type="Pfam" id="PF01370">
    <property type="entry name" value="Epimerase"/>
    <property type="match status" value="1"/>
</dbReference>
<dbReference type="EnsemblProtists" id="EKX44831">
    <property type="protein sequence ID" value="EKX44831"/>
    <property type="gene ID" value="GUITHDRAFT_109256"/>
</dbReference>
<dbReference type="Gene3D" id="3.40.50.720">
    <property type="entry name" value="NAD(P)-binding Rossmann-like Domain"/>
    <property type="match status" value="1"/>
</dbReference>
<proteinExistence type="predicted"/>
<dbReference type="GO" id="GO:0004029">
    <property type="term" value="F:aldehyde dehydrogenase (NAD+) activity"/>
    <property type="evidence" value="ECO:0007669"/>
    <property type="project" value="TreeGrafter"/>
</dbReference>
<sequence length="446" mass="48490">MGWRRERVAMVVAMVAMVGGAAAALSPSAFVGSLAVKDARSGDSAEVVRTRLKAEQGAEWRRKRIFVTGATGGIGRWVVTSLLQTTKHNIVCLVRDPKSLQLPKSVKDEARKRLALVIGDICDEELYRSEVRRADCLVLLACCWGGNDCFRVNVKGLMSVLNCANQRAQIFYASSACLINSEEKLRRFSVRYDESKMEGIHMNYIKSKAAALKEILGREDLRYRLTVLYPCVVLGPRKNGAARLFEEAILSRTLEFTGLAPSTHFIHARDAATVITHLIDRPQLGRCDPSLQYTKVIGDPFPYQPIDKKSRSKRNSLCTRHLILAQPAFTSLWVRSLGGSLGAAFGLFLGWAGMLGAPRTDLALAGWSIIVWTMAGLFGGASTSPAIPSGVVTGMMTMSETLNGFKEVARASCIPASTFPTAVNPEALGLQSCAPTFSSLRTTSAV</sequence>
<keyword evidence="1" id="KW-0472">Membrane</keyword>
<organism evidence="3">
    <name type="scientific">Guillardia theta (strain CCMP2712)</name>
    <name type="common">Cryptophyte</name>
    <dbReference type="NCBI Taxonomy" id="905079"/>
    <lineage>
        <taxon>Eukaryota</taxon>
        <taxon>Cryptophyceae</taxon>
        <taxon>Pyrenomonadales</taxon>
        <taxon>Geminigeraceae</taxon>
        <taxon>Guillardia</taxon>
    </lineage>
</organism>
<reference evidence="3 5" key="1">
    <citation type="journal article" date="2012" name="Nature">
        <title>Algal genomes reveal evolutionary mosaicism and the fate of nucleomorphs.</title>
        <authorList>
            <consortium name="DOE Joint Genome Institute"/>
            <person name="Curtis B.A."/>
            <person name="Tanifuji G."/>
            <person name="Burki F."/>
            <person name="Gruber A."/>
            <person name="Irimia M."/>
            <person name="Maruyama S."/>
            <person name="Arias M.C."/>
            <person name="Ball S.G."/>
            <person name="Gile G.H."/>
            <person name="Hirakawa Y."/>
            <person name="Hopkins J.F."/>
            <person name="Kuo A."/>
            <person name="Rensing S.A."/>
            <person name="Schmutz J."/>
            <person name="Symeonidi A."/>
            <person name="Elias M."/>
            <person name="Eveleigh R.J."/>
            <person name="Herman E.K."/>
            <person name="Klute M.J."/>
            <person name="Nakayama T."/>
            <person name="Obornik M."/>
            <person name="Reyes-Prieto A."/>
            <person name="Armbrust E.V."/>
            <person name="Aves S.J."/>
            <person name="Beiko R.G."/>
            <person name="Coutinho P."/>
            <person name="Dacks J.B."/>
            <person name="Durnford D.G."/>
            <person name="Fast N.M."/>
            <person name="Green B.R."/>
            <person name="Grisdale C.J."/>
            <person name="Hempel F."/>
            <person name="Henrissat B."/>
            <person name="Hoppner M.P."/>
            <person name="Ishida K."/>
            <person name="Kim E."/>
            <person name="Koreny L."/>
            <person name="Kroth P.G."/>
            <person name="Liu Y."/>
            <person name="Malik S.B."/>
            <person name="Maier U.G."/>
            <person name="McRose D."/>
            <person name="Mock T."/>
            <person name="Neilson J.A."/>
            <person name="Onodera N.T."/>
            <person name="Poole A.M."/>
            <person name="Pritham E.J."/>
            <person name="Richards T.A."/>
            <person name="Rocap G."/>
            <person name="Roy S.W."/>
            <person name="Sarai C."/>
            <person name="Schaack S."/>
            <person name="Shirato S."/>
            <person name="Slamovits C.H."/>
            <person name="Spencer D.F."/>
            <person name="Suzuki S."/>
            <person name="Worden A.Z."/>
            <person name="Zauner S."/>
            <person name="Barry K."/>
            <person name="Bell C."/>
            <person name="Bharti A.K."/>
            <person name="Crow J.A."/>
            <person name="Grimwood J."/>
            <person name="Kramer R."/>
            <person name="Lindquist E."/>
            <person name="Lucas S."/>
            <person name="Salamov A."/>
            <person name="McFadden G.I."/>
            <person name="Lane C.E."/>
            <person name="Keeling P.J."/>
            <person name="Gray M.W."/>
            <person name="Grigoriev I.V."/>
            <person name="Archibald J.M."/>
        </authorList>
    </citation>
    <scope>NUCLEOTIDE SEQUENCE</scope>
    <source>
        <strain evidence="3 5">CCMP2712</strain>
    </source>
</reference>
<dbReference type="STRING" id="905079.L1J8J1"/>
<evidence type="ECO:0000256" key="1">
    <source>
        <dbReference type="SAM" id="Phobius"/>
    </source>
</evidence>
<evidence type="ECO:0000259" key="2">
    <source>
        <dbReference type="Pfam" id="PF01370"/>
    </source>
</evidence>
<dbReference type="HOGENOM" id="CLU_614614_0_0_1"/>
<dbReference type="InterPro" id="IPR001509">
    <property type="entry name" value="Epimerase_deHydtase"/>
</dbReference>